<dbReference type="Gene3D" id="2.130.10.130">
    <property type="entry name" value="Integrin alpha, N-terminal"/>
    <property type="match status" value="2"/>
</dbReference>
<reference evidence="3" key="1">
    <citation type="submission" date="2019-10" db="EMBL/GenBank/DDBJ databases">
        <title>Lacipirellula parvula gen. nov., sp. nov., representing a lineage of planctomycetes widespread in freshwater anoxic habitats, and description of the family Lacipirellulaceae.</title>
        <authorList>
            <person name="Dedysh S.N."/>
            <person name="Kulichevskaya I.S."/>
            <person name="Beletsky A.V."/>
            <person name="Rakitin A.L."/>
            <person name="Mardanov A.V."/>
            <person name="Ivanova A.A."/>
            <person name="Saltykova V.X."/>
            <person name="Rijpstra W.I.C."/>
            <person name="Sinninghe Damste J.S."/>
            <person name="Ravin N.V."/>
        </authorList>
    </citation>
    <scope>NUCLEOTIDE SEQUENCE [LARGE SCALE GENOMIC DNA]</scope>
    <source>
        <strain evidence="3">PX69</strain>
    </source>
</reference>
<dbReference type="RefSeq" id="WP_152101287.1">
    <property type="nucleotide sequence ID" value="NZ_AP021861.1"/>
</dbReference>
<protein>
    <recommendedName>
        <fullName evidence="4">FG-GAP repeat protein</fullName>
    </recommendedName>
</protein>
<dbReference type="InterPro" id="IPR028994">
    <property type="entry name" value="Integrin_alpha_N"/>
</dbReference>
<dbReference type="AlphaFoldDB" id="A0A5K7XIZ9"/>
<dbReference type="PANTHER" id="PTHR44103">
    <property type="entry name" value="PROPROTEIN CONVERTASE P"/>
    <property type="match status" value="1"/>
</dbReference>
<sequence>MAARTICQVIGCWACSAAIMLAGNPELAKPVLLNADGKAIDTGKAWGHSSPCIVDLDGDGRQDLLLGDFSGKFHVYKNAGGDGIPQLKSDGALQAGNVDAEVRIYCCIGAQARMADLDGDGIQDLVSNSYDPGHCYLFRGLPDHQFAAREELLDKTGTPVRSSPQQQQDFQSFGSFYTPVDWDADGDFDLLIGCFDGGLKVRINEGDAKQYAFAAENIPLKADGKPLKVKAHFCPAVADWDGDGLFDVIAGSDDGSVTWFRNVGKAGAPNFAGGVELVAKHDGNGYNLLRWSDDDIGPGIRSQPEIADVNGDGKLDLIVGDFATVYAIKPDVTPEERAEFESILAEAQKTGKPVAEKYEALHKDFAARYPGDAIYSDEATAAWTKEYQAMRESPESKAAEANAAEFVKKVKPFLAKTHGAGNESHELAIPHGYVWLYLRK</sequence>
<dbReference type="InterPro" id="IPR013517">
    <property type="entry name" value="FG-GAP"/>
</dbReference>
<dbReference type="PANTHER" id="PTHR44103:SF1">
    <property type="entry name" value="PROPROTEIN CONVERTASE P"/>
    <property type="match status" value="1"/>
</dbReference>
<dbReference type="SUPFAM" id="SSF69318">
    <property type="entry name" value="Integrin alpha N-terminal domain"/>
    <property type="match status" value="2"/>
</dbReference>
<dbReference type="EMBL" id="AP021861">
    <property type="protein sequence ID" value="BBO36037.1"/>
    <property type="molecule type" value="Genomic_DNA"/>
</dbReference>
<proteinExistence type="predicted"/>
<gene>
    <name evidence="2" type="ORF">PLANPX_5649</name>
</gene>
<keyword evidence="3" id="KW-1185">Reference proteome</keyword>
<organism evidence="2 3">
    <name type="scientific">Lacipirellula parvula</name>
    <dbReference type="NCBI Taxonomy" id="2650471"/>
    <lineage>
        <taxon>Bacteria</taxon>
        <taxon>Pseudomonadati</taxon>
        <taxon>Planctomycetota</taxon>
        <taxon>Planctomycetia</taxon>
        <taxon>Pirellulales</taxon>
        <taxon>Lacipirellulaceae</taxon>
        <taxon>Lacipirellula</taxon>
    </lineage>
</organism>
<dbReference type="KEGG" id="lpav:PLANPX_5649"/>
<evidence type="ECO:0008006" key="4">
    <source>
        <dbReference type="Google" id="ProtNLM"/>
    </source>
</evidence>
<evidence type="ECO:0000313" key="3">
    <source>
        <dbReference type="Proteomes" id="UP000326837"/>
    </source>
</evidence>
<evidence type="ECO:0000256" key="1">
    <source>
        <dbReference type="ARBA" id="ARBA00022729"/>
    </source>
</evidence>
<dbReference type="Proteomes" id="UP000326837">
    <property type="component" value="Chromosome"/>
</dbReference>
<accession>A0A5K7XIZ9</accession>
<keyword evidence="1" id="KW-0732">Signal</keyword>
<dbReference type="Pfam" id="PF13517">
    <property type="entry name" value="FG-GAP_3"/>
    <property type="match status" value="1"/>
</dbReference>
<evidence type="ECO:0000313" key="2">
    <source>
        <dbReference type="EMBL" id="BBO36037.1"/>
    </source>
</evidence>
<name>A0A5K7XIZ9_9BACT</name>